<protein>
    <submittedName>
        <fullName evidence="2">Uncharacterized protein</fullName>
    </submittedName>
</protein>
<comment type="caution">
    <text evidence="2">The sequence shown here is derived from an EMBL/GenBank/DDBJ whole genome shotgun (WGS) entry which is preliminary data.</text>
</comment>
<keyword evidence="1" id="KW-1133">Transmembrane helix</keyword>
<gene>
    <name evidence="2" type="ORF">SO802_017582</name>
</gene>
<evidence type="ECO:0000256" key="1">
    <source>
        <dbReference type="SAM" id="Phobius"/>
    </source>
</evidence>
<reference evidence="2 3" key="1">
    <citation type="submission" date="2024-01" db="EMBL/GenBank/DDBJ databases">
        <title>A telomere-to-telomere, gap-free genome of sweet tea (Lithocarpus litseifolius).</title>
        <authorList>
            <person name="Zhou J."/>
        </authorList>
    </citation>
    <scope>NUCLEOTIDE SEQUENCE [LARGE SCALE GENOMIC DNA]</scope>
    <source>
        <strain evidence="2">Zhou-2022a</strain>
        <tissue evidence="2">Leaf</tissue>
    </source>
</reference>
<organism evidence="2 3">
    <name type="scientific">Lithocarpus litseifolius</name>
    <dbReference type="NCBI Taxonomy" id="425828"/>
    <lineage>
        <taxon>Eukaryota</taxon>
        <taxon>Viridiplantae</taxon>
        <taxon>Streptophyta</taxon>
        <taxon>Embryophyta</taxon>
        <taxon>Tracheophyta</taxon>
        <taxon>Spermatophyta</taxon>
        <taxon>Magnoliopsida</taxon>
        <taxon>eudicotyledons</taxon>
        <taxon>Gunneridae</taxon>
        <taxon>Pentapetalae</taxon>
        <taxon>rosids</taxon>
        <taxon>fabids</taxon>
        <taxon>Fagales</taxon>
        <taxon>Fagaceae</taxon>
        <taxon>Lithocarpus</taxon>
    </lineage>
</organism>
<dbReference type="EMBL" id="JAZDWU010000006">
    <property type="protein sequence ID" value="KAK9997979.1"/>
    <property type="molecule type" value="Genomic_DNA"/>
</dbReference>
<accession>A0AAW2CL98</accession>
<dbReference type="Proteomes" id="UP001459277">
    <property type="component" value="Unassembled WGS sequence"/>
</dbReference>
<proteinExistence type="predicted"/>
<dbReference type="AlphaFoldDB" id="A0AAW2CL98"/>
<feature type="transmembrane region" description="Helical" evidence="1">
    <location>
        <begin position="58"/>
        <end position="79"/>
    </location>
</feature>
<evidence type="ECO:0000313" key="3">
    <source>
        <dbReference type="Proteomes" id="UP001459277"/>
    </source>
</evidence>
<keyword evidence="3" id="KW-1185">Reference proteome</keyword>
<evidence type="ECO:0000313" key="2">
    <source>
        <dbReference type="EMBL" id="KAK9997979.1"/>
    </source>
</evidence>
<keyword evidence="1" id="KW-0472">Membrane</keyword>
<keyword evidence="1" id="KW-0812">Transmembrane</keyword>
<sequence length="270" mass="30557">MGLKLGGKRIEVYDAISPTEVRDLVGVNPHRVSGDNMSLTWLFTNIEKYMCMDTDTRMFMLLLIGNLLCPNLGSTVWMYEYFGVGPKLMENIAKDFPRFLHWVAKNRQSTPPKHLLRAWRLDLIDNKLIQFDNAVVPNIITNPLPPHQEGNVNAIITMEKRTPDFSLPSFLWKAMLQALVQESHLDLKGMGTPGFDWGIYLSSDDEDSHTLFDCKVLQAQVQSLVEYGIIRIEGKLCEKVATMPSSSVVIEEKKEMLTNPGSLDSWKGLA</sequence>
<name>A0AAW2CL98_9ROSI</name>